<protein>
    <submittedName>
        <fullName evidence="1">Uncharacterized protein</fullName>
    </submittedName>
</protein>
<dbReference type="EMBL" id="GBRH01212097">
    <property type="protein sequence ID" value="JAD85798.1"/>
    <property type="molecule type" value="Transcribed_RNA"/>
</dbReference>
<organism evidence="1">
    <name type="scientific">Arundo donax</name>
    <name type="common">Giant reed</name>
    <name type="synonym">Donax arundinaceus</name>
    <dbReference type="NCBI Taxonomy" id="35708"/>
    <lineage>
        <taxon>Eukaryota</taxon>
        <taxon>Viridiplantae</taxon>
        <taxon>Streptophyta</taxon>
        <taxon>Embryophyta</taxon>
        <taxon>Tracheophyta</taxon>
        <taxon>Spermatophyta</taxon>
        <taxon>Magnoliopsida</taxon>
        <taxon>Liliopsida</taxon>
        <taxon>Poales</taxon>
        <taxon>Poaceae</taxon>
        <taxon>PACMAD clade</taxon>
        <taxon>Arundinoideae</taxon>
        <taxon>Arundineae</taxon>
        <taxon>Arundo</taxon>
    </lineage>
</organism>
<dbReference type="AlphaFoldDB" id="A0A0A9DGI2"/>
<reference evidence="1" key="1">
    <citation type="submission" date="2014-09" db="EMBL/GenBank/DDBJ databases">
        <authorList>
            <person name="Magalhaes I.L.F."/>
            <person name="Oliveira U."/>
            <person name="Santos F.R."/>
            <person name="Vidigal T.H.D.A."/>
            <person name="Brescovit A.D."/>
            <person name="Santos A.J."/>
        </authorList>
    </citation>
    <scope>NUCLEOTIDE SEQUENCE</scope>
    <source>
        <tissue evidence="1">Shoot tissue taken approximately 20 cm above the soil surface</tissue>
    </source>
</reference>
<proteinExistence type="predicted"/>
<reference evidence="1" key="2">
    <citation type="journal article" date="2015" name="Data Brief">
        <title>Shoot transcriptome of the giant reed, Arundo donax.</title>
        <authorList>
            <person name="Barrero R.A."/>
            <person name="Guerrero F.D."/>
            <person name="Moolhuijzen P."/>
            <person name="Goolsby J.A."/>
            <person name="Tidwell J."/>
            <person name="Bellgard S.E."/>
            <person name="Bellgard M.I."/>
        </authorList>
    </citation>
    <scope>NUCLEOTIDE SEQUENCE</scope>
    <source>
        <tissue evidence="1">Shoot tissue taken approximately 20 cm above the soil surface</tissue>
    </source>
</reference>
<name>A0A0A9DGI2_ARUDO</name>
<accession>A0A0A9DGI2</accession>
<evidence type="ECO:0000313" key="1">
    <source>
        <dbReference type="EMBL" id="JAD85798.1"/>
    </source>
</evidence>
<sequence length="68" mass="8019">MVVEDPYFLFTFQESSPQLECLIVPRNWNQSAGTKSLKQVSQSQLFASVFFPYTWQHELFHAIHRRGD</sequence>